<protein>
    <recommendedName>
        <fullName evidence="1">Heterokaryon incompatibility domain-containing protein</fullName>
    </recommendedName>
</protein>
<reference evidence="2" key="1">
    <citation type="journal article" date="2020" name="Stud. Mycol.">
        <title>101 Dothideomycetes genomes: a test case for predicting lifestyles and emergence of pathogens.</title>
        <authorList>
            <person name="Haridas S."/>
            <person name="Albert R."/>
            <person name="Binder M."/>
            <person name="Bloem J."/>
            <person name="Labutti K."/>
            <person name="Salamov A."/>
            <person name="Andreopoulos B."/>
            <person name="Baker S."/>
            <person name="Barry K."/>
            <person name="Bills G."/>
            <person name="Bluhm B."/>
            <person name="Cannon C."/>
            <person name="Castanera R."/>
            <person name="Culley D."/>
            <person name="Daum C."/>
            <person name="Ezra D."/>
            <person name="Gonzalez J."/>
            <person name="Henrissat B."/>
            <person name="Kuo A."/>
            <person name="Liang C."/>
            <person name="Lipzen A."/>
            <person name="Lutzoni F."/>
            <person name="Magnuson J."/>
            <person name="Mondo S."/>
            <person name="Nolan M."/>
            <person name="Ohm R."/>
            <person name="Pangilinan J."/>
            <person name="Park H.-J."/>
            <person name="Ramirez L."/>
            <person name="Alfaro M."/>
            <person name="Sun H."/>
            <person name="Tritt A."/>
            <person name="Yoshinaga Y."/>
            <person name="Zwiers L.-H."/>
            <person name="Turgeon B."/>
            <person name="Goodwin S."/>
            <person name="Spatafora J."/>
            <person name="Crous P."/>
            <person name="Grigoriev I."/>
        </authorList>
    </citation>
    <scope>NUCLEOTIDE SEQUENCE</scope>
    <source>
        <strain evidence="2">CBS 121167</strain>
    </source>
</reference>
<dbReference type="InterPro" id="IPR052895">
    <property type="entry name" value="HetReg/Transcr_Mod"/>
</dbReference>
<dbReference type="EMBL" id="ML995474">
    <property type="protein sequence ID" value="KAF2147454.1"/>
    <property type="molecule type" value="Genomic_DNA"/>
</dbReference>
<name>A0A6A6BX81_9PEZI</name>
<accession>A0A6A6BX81</accession>
<evidence type="ECO:0000313" key="3">
    <source>
        <dbReference type="Proteomes" id="UP000799438"/>
    </source>
</evidence>
<dbReference type="Pfam" id="PF06985">
    <property type="entry name" value="HET"/>
    <property type="match status" value="1"/>
</dbReference>
<dbReference type="InterPro" id="IPR010730">
    <property type="entry name" value="HET"/>
</dbReference>
<dbReference type="AlphaFoldDB" id="A0A6A6BX81"/>
<evidence type="ECO:0000259" key="1">
    <source>
        <dbReference type="Pfam" id="PF06985"/>
    </source>
</evidence>
<dbReference type="Proteomes" id="UP000799438">
    <property type="component" value="Unassembled WGS sequence"/>
</dbReference>
<keyword evidence="3" id="KW-1185">Reference proteome</keyword>
<organism evidence="2 3">
    <name type="scientific">Aplosporella prunicola CBS 121167</name>
    <dbReference type="NCBI Taxonomy" id="1176127"/>
    <lineage>
        <taxon>Eukaryota</taxon>
        <taxon>Fungi</taxon>
        <taxon>Dikarya</taxon>
        <taxon>Ascomycota</taxon>
        <taxon>Pezizomycotina</taxon>
        <taxon>Dothideomycetes</taxon>
        <taxon>Dothideomycetes incertae sedis</taxon>
        <taxon>Botryosphaeriales</taxon>
        <taxon>Aplosporellaceae</taxon>
        <taxon>Aplosporella</taxon>
    </lineage>
</organism>
<dbReference type="OrthoDB" id="5386682at2759"/>
<dbReference type="PANTHER" id="PTHR24148:SF64">
    <property type="entry name" value="HETEROKARYON INCOMPATIBILITY DOMAIN-CONTAINING PROTEIN"/>
    <property type="match status" value="1"/>
</dbReference>
<dbReference type="GeneID" id="54302617"/>
<feature type="domain" description="Heterokaryon incompatibility" evidence="1">
    <location>
        <begin position="61"/>
        <end position="172"/>
    </location>
</feature>
<dbReference type="RefSeq" id="XP_033403162.1">
    <property type="nucleotide sequence ID" value="XM_033545121.1"/>
</dbReference>
<gene>
    <name evidence="2" type="ORF">K452DRAFT_331021</name>
</gene>
<sequence length="185" mass="21511">MPSILHKTSRKNRPSARTIEYRPLRAEAKEIRILVLLPHEDPEASIHCELEHCSLDDNPVYEALSYVWGDPEPPFLIICDGQVVAIRYNLFTALRKFRRPAERRRLWADVLCIDQSNIPERNAQVAIMGSIYRQAHSTLIWIGEGKGNAEESLDRLRYLAAQYMARNTNHRSQWPQRLKMDTIGY</sequence>
<evidence type="ECO:0000313" key="2">
    <source>
        <dbReference type="EMBL" id="KAF2147454.1"/>
    </source>
</evidence>
<proteinExistence type="predicted"/>
<dbReference type="PANTHER" id="PTHR24148">
    <property type="entry name" value="ANKYRIN REPEAT DOMAIN-CONTAINING PROTEIN 39 HOMOLOG-RELATED"/>
    <property type="match status" value="1"/>
</dbReference>